<dbReference type="KEGG" id="abp:AGABI1DRAFT86952"/>
<proteinExistence type="predicted"/>
<evidence type="ECO:0000313" key="2">
    <source>
        <dbReference type="Proteomes" id="UP000008493"/>
    </source>
</evidence>
<name>K5VR10_AGABU</name>
<accession>K5VR10</accession>
<dbReference type="GeneID" id="18832183"/>
<dbReference type="Proteomes" id="UP000008493">
    <property type="component" value="Unassembled WGS sequence"/>
</dbReference>
<evidence type="ECO:0000313" key="1">
    <source>
        <dbReference type="EMBL" id="EKM76909.1"/>
    </source>
</evidence>
<organism evidence="1 2">
    <name type="scientific">Agaricus bisporus var. burnettii (strain JB137-S8 / ATCC MYA-4627 / FGSC 10392)</name>
    <name type="common">White button mushroom</name>
    <dbReference type="NCBI Taxonomy" id="597362"/>
    <lineage>
        <taxon>Eukaryota</taxon>
        <taxon>Fungi</taxon>
        <taxon>Dikarya</taxon>
        <taxon>Basidiomycota</taxon>
        <taxon>Agaricomycotina</taxon>
        <taxon>Agaricomycetes</taxon>
        <taxon>Agaricomycetidae</taxon>
        <taxon>Agaricales</taxon>
        <taxon>Agaricineae</taxon>
        <taxon>Agaricaceae</taxon>
        <taxon>Agaricus</taxon>
    </lineage>
</organism>
<protein>
    <submittedName>
        <fullName evidence="1">Uncharacterized protein</fullName>
    </submittedName>
</protein>
<dbReference type="HOGENOM" id="CLU_2605472_0_0_1"/>
<dbReference type="EMBL" id="JH971399">
    <property type="protein sequence ID" value="EKM76909.1"/>
    <property type="molecule type" value="Genomic_DNA"/>
</dbReference>
<sequence length="79" mass="9373">MSVSCRVLEQDDSELDLRVRQDVLREAGNEIMLIDAKADVHEISNLKRNWMERIFFDFPDRRDLEIFPECQLTDFGVLE</sequence>
<reference evidence="2" key="1">
    <citation type="journal article" date="2012" name="Proc. Natl. Acad. Sci. U.S.A.">
        <title>Genome sequence of the button mushroom Agaricus bisporus reveals mechanisms governing adaptation to a humic-rich ecological niche.</title>
        <authorList>
            <person name="Morin E."/>
            <person name="Kohler A."/>
            <person name="Baker A.R."/>
            <person name="Foulongne-Oriol M."/>
            <person name="Lombard V."/>
            <person name="Nagy L.G."/>
            <person name="Ohm R.A."/>
            <person name="Patyshakuliyeva A."/>
            <person name="Brun A."/>
            <person name="Aerts A.L."/>
            <person name="Bailey A.M."/>
            <person name="Billette C."/>
            <person name="Coutinho P.M."/>
            <person name="Deakin G."/>
            <person name="Doddapaneni H."/>
            <person name="Floudas D."/>
            <person name="Grimwood J."/>
            <person name="Hilden K."/>
            <person name="Kuees U."/>
            <person name="LaButti K.M."/>
            <person name="Lapidus A."/>
            <person name="Lindquist E.A."/>
            <person name="Lucas S.M."/>
            <person name="Murat C."/>
            <person name="Riley R.W."/>
            <person name="Salamov A.A."/>
            <person name="Schmutz J."/>
            <person name="Subramanian V."/>
            <person name="Woesten H.A.B."/>
            <person name="Xu J."/>
            <person name="Eastwood D.C."/>
            <person name="Foster G.D."/>
            <person name="Sonnenberg A.S."/>
            <person name="Cullen D."/>
            <person name="de Vries R.P."/>
            <person name="Lundell T."/>
            <person name="Hibbett D.S."/>
            <person name="Henrissat B."/>
            <person name="Burton K.S."/>
            <person name="Kerrigan R.W."/>
            <person name="Challen M.P."/>
            <person name="Grigoriev I.V."/>
            <person name="Martin F."/>
        </authorList>
    </citation>
    <scope>NUCLEOTIDE SEQUENCE [LARGE SCALE GENOMIC DNA]</scope>
    <source>
        <strain evidence="2">JB137-S8 / ATCC MYA-4627 / FGSC 10392</strain>
    </source>
</reference>
<keyword evidence="2" id="KW-1185">Reference proteome</keyword>
<dbReference type="InParanoid" id="K5VR10"/>
<dbReference type="AlphaFoldDB" id="K5VR10"/>
<gene>
    <name evidence="1" type="ORF">AGABI1DRAFT_86952</name>
</gene>
<dbReference type="RefSeq" id="XP_007332515.1">
    <property type="nucleotide sequence ID" value="XM_007332453.1"/>
</dbReference>